<reference evidence="8" key="1">
    <citation type="submission" date="2023-06" db="EMBL/GenBank/DDBJ databases">
        <authorList>
            <person name="Kurt Z."/>
        </authorList>
    </citation>
    <scope>NUCLEOTIDE SEQUENCE</scope>
</reference>
<dbReference type="AlphaFoldDB" id="A0AA86TQ94"/>
<organism evidence="8">
    <name type="scientific">Hexamita inflata</name>
    <dbReference type="NCBI Taxonomy" id="28002"/>
    <lineage>
        <taxon>Eukaryota</taxon>
        <taxon>Metamonada</taxon>
        <taxon>Diplomonadida</taxon>
        <taxon>Hexamitidae</taxon>
        <taxon>Hexamitinae</taxon>
        <taxon>Hexamita</taxon>
    </lineage>
</organism>
<proteinExistence type="predicted"/>
<dbReference type="SUPFAM" id="SSF52540">
    <property type="entry name" value="P-loop containing nucleoside triphosphate hydrolases"/>
    <property type="match status" value="1"/>
</dbReference>
<keyword evidence="10" id="KW-1185">Reference proteome</keyword>
<evidence type="ECO:0000313" key="9">
    <source>
        <dbReference type="EMBL" id="CAL6102734.1"/>
    </source>
</evidence>
<dbReference type="GO" id="GO:0005524">
    <property type="term" value="F:ATP binding"/>
    <property type="evidence" value="ECO:0007669"/>
    <property type="project" value="UniProtKB-KW"/>
</dbReference>
<evidence type="ECO:0000313" key="8">
    <source>
        <dbReference type="EMBL" id="CAI9924701.1"/>
    </source>
</evidence>
<reference evidence="9 10" key="2">
    <citation type="submission" date="2024-07" db="EMBL/GenBank/DDBJ databases">
        <authorList>
            <person name="Akdeniz Z."/>
        </authorList>
    </citation>
    <scope>NUCLEOTIDE SEQUENCE [LARGE SCALE GENOMIC DNA]</scope>
</reference>
<dbReference type="Gene3D" id="3.40.50.300">
    <property type="entry name" value="P-loop containing nucleotide triphosphate hydrolases"/>
    <property type="match status" value="2"/>
</dbReference>
<feature type="compositionally biased region" description="Basic residues" evidence="5">
    <location>
        <begin position="676"/>
        <end position="687"/>
    </location>
</feature>
<dbReference type="GO" id="GO:0004386">
    <property type="term" value="F:helicase activity"/>
    <property type="evidence" value="ECO:0007669"/>
    <property type="project" value="UniProtKB-KW"/>
</dbReference>
<dbReference type="Proteomes" id="UP001642409">
    <property type="component" value="Unassembled WGS sequence"/>
</dbReference>
<accession>A0AA86TQ94</accession>
<keyword evidence="2" id="KW-0378">Hydrolase</keyword>
<gene>
    <name evidence="8" type="ORF">HINF_LOCUS12346</name>
    <name evidence="9" type="ORF">HINF_LOCUS71807</name>
</gene>
<dbReference type="GO" id="GO:0005694">
    <property type="term" value="C:chromosome"/>
    <property type="evidence" value="ECO:0007669"/>
    <property type="project" value="UniProtKB-ARBA"/>
</dbReference>
<evidence type="ECO:0000256" key="4">
    <source>
        <dbReference type="ARBA" id="ARBA00022840"/>
    </source>
</evidence>
<evidence type="ECO:0000313" key="10">
    <source>
        <dbReference type="Proteomes" id="UP001642409"/>
    </source>
</evidence>
<dbReference type="InterPro" id="IPR041679">
    <property type="entry name" value="DNA2/NAM7-like_C"/>
</dbReference>
<sequence length="687" mass="79677">MVKRYDSLYGEYIFVDQTIYEPQNNVQIFITESKNSVTVQRMKETLIQCKYHTELLISNIILGKSSEDNFLNQQSYQDNYGIQSSYNCTPKYQSDHLNDSQNLACLMAQTKKISLIQGCPGGGKTTTSAHIIKSMMSNFDSILVCAGTNIAADNLCIAMKKLGIEFTRVCALTIEECSSEGKYQKYQVHPDVKDYEIHAKCQLKLQPLLQQLNQKYSQYEAKKQYNENLNQTKYTRYIEYDEREYFYDAITRFTKVDLDMLKIYMTQPPSIRFINCNRSKEVSSKAFEHYRMLYSQIFSESKILVATCATSGDKRFADRTFEFCLLDESSQCIEPEQLIPIIHGCNHVVLVGDQNQLGPVVQCQNLVNAGYNLSLFQRLIHCGFPITPLNIQYRMHPALIEYPNTKYYQGIINSGIKAENRILKLKTSLKEQIITNSFPSLMIDVNGKEEFNKDSKSYSNKQECEFTLELIKYILRTYYVKEEDIGVITPYIQQKFLIQEQLKNIHLNEVEVNSVDSFQGREKKIIILSFVRTDNNGFTSDQKRLNVSLTRCQYQLYILCNVQCMNKNEELKQLVDFYVSKQALEQTSTLYSKIQILQKTSKISQNIVQNKVNDAQNDALTIILKKSKQQNQREQDINITLDKQKEEAPIVQFIPKEVIEQVKQQSQNKTEEATKTNKKYKRMSLEL</sequence>
<dbReference type="CDD" id="cd18808">
    <property type="entry name" value="SF1_C_Upf1"/>
    <property type="match status" value="1"/>
</dbReference>
<dbReference type="Pfam" id="PF13086">
    <property type="entry name" value="AAA_11"/>
    <property type="match status" value="1"/>
</dbReference>
<dbReference type="PANTHER" id="PTHR10887">
    <property type="entry name" value="DNA2/NAM7 HELICASE FAMILY"/>
    <property type="match status" value="1"/>
</dbReference>
<dbReference type="GO" id="GO:0016787">
    <property type="term" value="F:hydrolase activity"/>
    <property type="evidence" value="ECO:0007669"/>
    <property type="project" value="UniProtKB-KW"/>
</dbReference>
<evidence type="ECO:0000256" key="1">
    <source>
        <dbReference type="ARBA" id="ARBA00022741"/>
    </source>
</evidence>
<dbReference type="EMBL" id="CAXDID020000558">
    <property type="protein sequence ID" value="CAL6102734.1"/>
    <property type="molecule type" value="Genomic_DNA"/>
</dbReference>
<evidence type="ECO:0000259" key="6">
    <source>
        <dbReference type="Pfam" id="PF13086"/>
    </source>
</evidence>
<dbReference type="FunFam" id="3.40.50.300:FF:000326">
    <property type="entry name" value="P-loop containing nucleoside triphosphate hydrolase"/>
    <property type="match status" value="1"/>
</dbReference>
<name>A0AA86TQ94_9EUKA</name>
<comment type="caution">
    <text evidence="8">The sequence shown here is derived from an EMBL/GenBank/DDBJ whole genome shotgun (WGS) entry which is preliminary data.</text>
</comment>
<evidence type="ECO:0000256" key="5">
    <source>
        <dbReference type="SAM" id="MobiDB-lite"/>
    </source>
</evidence>
<dbReference type="InterPro" id="IPR045055">
    <property type="entry name" value="DNA2/NAM7-like"/>
</dbReference>
<evidence type="ECO:0000256" key="3">
    <source>
        <dbReference type="ARBA" id="ARBA00022806"/>
    </source>
</evidence>
<dbReference type="InterPro" id="IPR041677">
    <property type="entry name" value="DNA2/NAM7_AAA_11"/>
</dbReference>
<feature type="domain" description="DNA2/NAM7 helicase helicase" evidence="6">
    <location>
        <begin position="96"/>
        <end position="362"/>
    </location>
</feature>
<keyword evidence="4" id="KW-0067">ATP-binding</keyword>
<keyword evidence="3" id="KW-0347">Helicase</keyword>
<feature type="domain" description="DNA2/NAM7 helicase-like C-terminal" evidence="7">
    <location>
        <begin position="371"/>
        <end position="562"/>
    </location>
</feature>
<dbReference type="PANTHER" id="PTHR10887:SF495">
    <property type="entry name" value="HELICASE SENATAXIN ISOFORM X1-RELATED"/>
    <property type="match status" value="1"/>
</dbReference>
<dbReference type="Pfam" id="PF13087">
    <property type="entry name" value="AAA_12"/>
    <property type="match status" value="1"/>
</dbReference>
<feature type="region of interest" description="Disordered" evidence="5">
    <location>
        <begin position="664"/>
        <end position="687"/>
    </location>
</feature>
<protein>
    <submittedName>
        <fullName evidence="8">Putative</fullName>
    </submittedName>
</protein>
<evidence type="ECO:0000259" key="7">
    <source>
        <dbReference type="Pfam" id="PF13087"/>
    </source>
</evidence>
<dbReference type="InterPro" id="IPR027417">
    <property type="entry name" value="P-loop_NTPase"/>
</dbReference>
<keyword evidence="1" id="KW-0547">Nucleotide-binding</keyword>
<dbReference type="InterPro" id="IPR047187">
    <property type="entry name" value="SF1_C_Upf1"/>
</dbReference>
<dbReference type="EMBL" id="CATOUU010000320">
    <property type="protein sequence ID" value="CAI9924701.1"/>
    <property type="molecule type" value="Genomic_DNA"/>
</dbReference>
<evidence type="ECO:0000256" key="2">
    <source>
        <dbReference type="ARBA" id="ARBA00022801"/>
    </source>
</evidence>